<organism evidence="1 2">
    <name type="scientific">Amborella trichopoda</name>
    <dbReference type="NCBI Taxonomy" id="13333"/>
    <lineage>
        <taxon>Eukaryota</taxon>
        <taxon>Viridiplantae</taxon>
        <taxon>Streptophyta</taxon>
        <taxon>Embryophyta</taxon>
        <taxon>Tracheophyta</taxon>
        <taxon>Spermatophyta</taxon>
        <taxon>Magnoliopsida</taxon>
        <taxon>Amborellales</taxon>
        <taxon>Amborellaceae</taxon>
        <taxon>Amborella</taxon>
    </lineage>
</organism>
<keyword evidence="2" id="KW-1185">Reference proteome</keyword>
<proteinExistence type="predicted"/>
<dbReference type="AlphaFoldDB" id="W1PHV4"/>
<dbReference type="HOGENOM" id="CLU_2253781_0_0_1"/>
<evidence type="ECO:0000313" key="1">
    <source>
        <dbReference type="EMBL" id="ERN07289.1"/>
    </source>
</evidence>
<sequence length="104" mass="11970">MWLQKLYCWSACLHCRIDLFNRRSVVAPKSVLPERVLALLERVSSLPERPIQLQEHFGSRRYTVGASPCIFGALVLIAGEFKWIVGVHEERVVGKSHDERERVV</sequence>
<dbReference type="EMBL" id="KI393807">
    <property type="protein sequence ID" value="ERN07289.1"/>
    <property type="molecule type" value="Genomic_DNA"/>
</dbReference>
<reference evidence="2" key="1">
    <citation type="journal article" date="2013" name="Science">
        <title>The Amborella genome and the evolution of flowering plants.</title>
        <authorList>
            <consortium name="Amborella Genome Project"/>
        </authorList>
    </citation>
    <scope>NUCLEOTIDE SEQUENCE [LARGE SCALE GENOMIC DNA]</scope>
</reference>
<name>W1PHV4_AMBTC</name>
<dbReference type="Proteomes" id="UP000017836">
    <property type="component" value="Unassembled WGS sequence"/>
</dbReference>
<accession>W1PHV4</accession>
<gene>
    <name evidence="1" type="ORF">AMTR_s00019p00212170</name>
</gene>
<dbReference type="Gramene" id="ERN07289">
    <property type="protein sequence ID" value="ERN07289"/>
    <property type="gene ID" value="AMTR_s00019p00212170"/>
</dbReference>
<evidence type="ECO:0000313" key="2">
    <source>
        <dbReference type="Proteomes" id="UP000017836"/>
    </source>
</evidence>
<protein>
    <submittedName>
        <fullName evidence="1">Uncharacterized protein</fullName>
    </submittedName>
</protein>